<dbReference type="AlphaFoldDB" id="A0AAE0DT73"/>
<dbReference type="Proteomes" id="UP001281410">
    <property type="component" value="Unassembled WGS sequence"/>
</dbReference>
<keyword evidence="2" id="KW-0539">Nucleus</keyword>
<evidence type="ECO:0000313" key="5">
    <source>
        <dbReference type="EMBL" id="KAK3184997.1"/>
    </source>
</evidence>
<name>A0AAE0DT73_9ROSI</name>
<comment type="similarity">
    <text evidence="4">Belongs to the CRWN family.</text>
</comment>
<dbReference type="PANTHER" id="PTHR31908:SF2">
    <property type="entry name" value="PROTEIN CROWDED NUCLEI 4"/>
    <property type="match status" value="1"/>
</dbReference>
<evidence type="ECO:0000256" key="1">
    <source>
        <dbReference type="ARBA" id="ARBA00023054"/>
    </source>
</evidence>
<evidence type="ECO:0000256" key="4">
    <source>
        <dbReference type="ARBA" id="ARBA00024208"/>
    </source>
</evidence>
<comment type="caution">
    <text evidence="5">The sequence shown here is derived from an EMBL/GenBank/DDBJ whole genome shotgun (WGS) entry which is preliminary data.</text>
</comment>
<reference evidence="5" key="1">
    <citation type="journal article" date="2023" name="Plant J.">
        <title>Genome sequences and population genomics provide insights into the demographic history, inbreeding, and mutation load of two 'living fossil' tree species of Dipteronia.</title>
        <authorList>
            <person name="Feng Y."/>
            <person name="Comes H.P."/>
            <person name="Chen J."/>
            <person name="Zhu S."/>
            <person name="Lu R."/>
            <person name="Zhang X."/>
            <person name="Li P."/>
            <person name="Qiu J."/>
            <person name="Olsen K.M."/>
            <person name="Qiu Y."/>
        </authorList>
    </citation>
    <scope>NUCLEOTIDE SEQUENCE</scope>
    <source>
        <strain evidence="5">NBL</strain>
    </source>
</reference>
<gene>
    <name evidence="5" type="ORF">Dsin_032283</name>
</gene>
<dbReference type="PANTHER" id="PTHR31908">
    <property type="entry name" value="PROTEIN CROWDED NUCLEI 4"/>
    <property type="match status" value="1"/>
</dbReference>
<accession>A0AAE0DT73</accession>
<protein>
    <submittedName>
        <fullName evidence="5">Uncharacterized protein</fullName>
    </submittedName>
</protein>
<evidence type="ECO:0000313" key="6">
    <source>
        <dbReference type="Proteomes" id="UP001281410"/>
    </source>
</evidence>
<keyword evidence="6" id="KW-1185">Reference proteome</keyword>
<dbReference type="InterPro" id="IPR040418">
    <property type="entry name" value="CRWN"/>
</dbReference>
<evidence type="ECO:0000256" key="3">
    <source>
        <dbReference type="ARBA" id="ARBA00024186"/>
    </source>
</evidence>
<proteinExistence type="inferred from homology"/>
<dbReference type="GO" id="GO:0005652">
    <property type="term" value="C:nuclear lamina"/>
    <property type="evidence" value="ECO:0007669"/>
    <property type="project" value="UniProtKB-SubCell"/>
</dbReference>
<keyword evidence="1" id="KW-0175">Coiled coil</keyword>
<sequence>MQNEIQKVIANQESTFRLKKSEFEAELEMKRKVAEDEIETKRRAWESKEMDLSQREDALRESVAVSLDASF</sequence>
<organism evidence="5 6">
    <name type="scientific">Dipteronia sinensis</name>
    <dbReference type="NCBI Taxonomy" id="43782"/>
    <lineage>
        <taxon>Eukaryota</taxon>
        <taxon>Viridiplantae</taxon>
        <taxon>Streptophyta</taxon>
        <taxon>Embryophyta</taxon>
        <taxon>Tracheophyta</taxon>
        <taxon>Spermatophyta</taxon>
        <taxon>Magnoliopsida</taxon>
        <taxon>eudicotyledons</taxon>
        <taxon>Gunneridae</taxon>
        <taxon>Pentapetalae</taxon>
        <taxon>rosids</taxon>
        <taxon>malvids</taxon>
        <taxon>Sapindales</taxon>
        <taxon>Sapindaceae</taxon>
        <taxon>Hippocastanoideae</taxon>
        <taxon>Acereae</taxon>
        <taxon>Dipteronia</taxon>
    </lineage>
</organism>
<dbReference type="EMBL" id="JANJYJ010000010">
    <property type="protein sequence ID" value="KAK3184997.1"/>
    <property type="molecule type" value="Genomic_DNA"/>
</dbReference>
<dbReference type="GO" id="GO:0006997">
    <property type="term" value="P:nucleus organization"/>
    <property type="evidence" value="ECO:0007669"/>
    <property type="project" value="InterPro"/>
</dbReference>
<evidence type="ECO:0000256" key="2">
    <source>
        <dbReference type="ARBA" id="ARBA00023242"/>
    </source>
</evidence>
<comment type="subcellular location">
    <subcellularLocation>
        <location evidence="3">Nucleus lamina</location>
    </subcellularLocation>
</comment>